<dbReference type="OrthoDB" id="9787070at2"/>
<protein>
    <recommendedName>
        <fullName evidence="2">RNA 2',3'-cyclic phosphodiesterase</fullName>
        <shortName evidence="2">RNA 2',3'-CPDase</shortName>
        <ecNumber evidence="2">3.1.4.58</ecNumber>
    </recommendedName>
</protein>
<dbReference type="RefSeq" id="WP_013116860.1">
    <property type="nucleotide sequence ID" value="NC_014151.1"/>
</dbReference>
<dbReference type="KEGG" id="cfl:Cfla_1628"/>
<dbReference type="InterPro" id="IPR009097">
    <property type="entry name" value="Cyclic_Pdiesterase"/>
</dbReference>
<dbReference type="InterPro" id="IPR004175">
    <property type="entry name" value="RNA_CPDase"/>
</dbReference>
<feature type="active site" description="Proton donor" evidence="2">
    <location>
        <position position="44"/>
    </location>
</feature>
<feature type="active site" description="Proton acceptor" evidence="2">
    <location>
        <position position="128"/>
    </location>
</feature>
<evidence type="ECO:0000256" key="3">
    <source>
        <dbReference type="SAM" id="MobiDB-lite"/>
    </source>
</evidence>
<comment type="catalytic activity">
    <reaction evidence="2">
        <text>a 3'-end 2',3'-cyclophospho-ribonucleotide-RNA + H2O = a 3'-end 2'-phospho-ribonucleotide-RNA + H(+)</text>
        <dbReference type="Rhea" id="RHEA:11828"/>
        <dbReference type="Rhea" id="RHEA-COMP:10464"/>
        <dbReference type="Rhea" id="RHEA-COMP:17353"/>
        <dbReference type="ChEBI" id="CHEBI:15377"/>
        <dbReference type="ChEBI" id="CHEBI:15378"/>
        <dbReference type="ChEBI" id="CHEBI:83064"/>
        <dbReference type="ChEBI" id="CHEBI:173113"/>
        <dbReference type="EC" id="3.1.4.58"/>
    </reaction>
</comment>
<keyword evidence="4" id="KW-0436">Ligase</keyword>
<dbReference type="PANTHER" id="PTHR35561:SF1">
    <property type="entry name" value="RNA 2',3'-CYCLIC PHOSPHODIESTERASE"/>
    <property type="match status" value="1"/>
</dbReference>
<sequence>MRLFAAVWPDEDVLDHLDLALAVVRRGVASPDDGVRWSAREAWHLTAAFYGHLPDAGTDDLAADLERAAARRAPFDLQLRGAGVFSHRTLWVGTGRDVEAMTALAGAARAVGEEHGAAPDSRVRHRPHLTVGRVRPGSRPPRRAARAGVAGRPGGRGPGRGSAADVRELGPAEVFEQALAVYEGPTWRVEALSLVASRPGEGRGGGPLYTRLADLPLGTGAD</sequence>
<feature type="region of interest" description="Disordered" evidence="3">
    <location>
        <begin position="128"/>
        <end position="164"/>
    </location>
</feature>
<keyword evidence="5" id="KW-1185">Reference proteome</keyword>
<dbReference type="AlphaFoldDB" id="D5UDW8"/>
<dbReference type="HOGENOM" id="CLU_081251_1_0_11"/>
<keyword evidence="1 2" id="KW-0378">Hydrolase</keyword>
<dbReference type="GO" id="GO:0008664">
    <property type="term" value="F:RNA 2',3'-cyclic 3'-phosphodiesterase activity"/>
    <property type="evidence" value="ECO:0007669"/>
    <property type="project" value="UniProtKB-EC"/>
</dbReference>
<dbReference type="Proteomes" id="UP000000849">
    <property type="component" value="Chromosome"/>
</dbReference>
<dbReference type="HAMAP" id="MF_01940">
    <property type="entry name" value="RNA_CPDase"/>
    <property type="match status" value="1"/>
</dbReference>
<evidence type="ECO:0000256" key="1">
    <source>
        <dbReference type="ARBA" id="ARBA00022801"/>
    </source>
</evidence>
<dbReference type="SUPFAM" id="SSF55144">
    <property type="entry name" value="LigT-like"/>
    <property type="match status" value="1"/>
</dbReference>
<dbReference type="STRING" id="446466.Cfla_1628"/>
<proteinExistence type="inferred from homology"/>
<dbReference type="PANTHER" id="PTHR35561">
    <property type="entry name" value="RNA 2',3'-CYCLIC PHOSPHODIESTERASE"/>
    <property type="match status" value="1"/>
</dbReference>
<gene>
    <name evidence="4" type="ordered locus">Cfla_1628</name>
</gene>
<dbReference type="NCBIfam" id="TIGR02258">
    <property type="entry name" value="2_5_ligase"/>
    <property type="match status" value="1"/>
</dbReference>
<feature type="short sequence motif" description="HXTX 1" evidence="2">
    <location>
        <begin position="44"/>
        <end position="47"/>
    </location>
</feature>
<dbReference type="Pfam" id="PF13563">
    <property type="entry name" value="2_5_RNA_ligase2"/>
    <property type="match status" value="1"/>
</dbReference>
<dbReference type="GO" id="GO:0004113">
    <property type="term" value="F:2',3'-cyclic-nucleotide 3'-phosphodiesterase activity"/>
    <property type="evidence" value="ECO:0007669"/>
    <property type="project" value="InterPro"/>
</dbReference>
<dbReference type="EMBL" id="CP001964">
    <property type="protein sequence ID" value="ADG74526.1"/>
    <property type="molecule type" value="Genomic_DNA"/>
</dbReference>
<comment type="function">
    <text evidence="2">Hydrolyzes RNA 2',3'-cyclic phosphodiester to an RNA 2'-phosphomonoester.</text>
</comment>
<feature type="compositionally biased region" description="Gly residues" evidence="3">
    <location>
        <begin position="151"/>
        <end position="160"/>
    </location>
</feature>
<dbReference type="eggNOG" id="COG1514">
    <property type="taxonomic scope" value="Bacteria"/>
</dbReference>
<accession>D5UDW8</accession>
<organism evidence="4 5">
    <name type="scientific">Cellulomonas flavigena (strain ATCC 482 / DSM 20109 / BCRC 11376 / JCM 18109 / NBRC 3775 / NCIMB 8073 / NRS 134)</name>
    <dbReference type="NCBI Taxonomy" id="446466"/>
    <lineage>
        <taxon>Bacteria</taxon>
        <taxon>Bacillati</taxon>
        <taxon>Actinomycetota</taxon>
        <taxon>Actinomycetes</taxon>
        <taxon>Micrococcales</taxon>
        <taxon>Cellulomonadaceae</taxon>
        <taxon>Cellulomonas</taxon>
    </lineage>
</organism>
<reference evidence="4 5" key="1">
    <citation type="journal article" date="2010" name="Stand. Genomic Sci.">
        <title>Complete genome sequence of Cellulomonas flavigena type strain (134).</title>
        <authorList>
            <person name="Abt B."/>
            <person name="Foster B."/>
            <person name="Lapidus A."/>
            <person name="Clum A."/>
            <person name="Sun H."/>
            <person name="Pukall R."/>
            <person name="Lucas S."/>
            <person name="Glavina Del Rio T."/>
            <person name="Nolan M."/>
            <person name="Tice H."/>
            <person name="Cheng J.F."/>
            <person name="Pitluck S."/>
            <person name="Liolios K."/>
            <person name="Ivanova N."/>
            <person name="Mavromatis K."/>
            <person name="Ovchinnikova G."/>
            <person name="Pati A."/>
            <person name="Goodwin L."/>
            <person name="Chen A."/>
            <person name="Palaniappan K."/>
            <person name="Land M."/>
            <person name="Hauser L."/>
            <person name="Chang Y.J."/>
            <person name="Jeffries C.D."/>
            <person name="Rohde M."/>
            <person name="Goker M."/>
            <person name="Woyke T."/>
            <person name="Bristow J."/>
            <person name="Eisen J.A."/>
            <person name="Markowitz V."/>
            <person name="Hugenholtz P."/>
            <person name="Kyrpides N.C."/>
            <person name="Klenk H.P."/>
        </authorList>
    </citation>
    <scope>NUCLEOTIDE SEQUENCE [LARGE SCALE GENOMIC DNA]</scope>
    <source>
        <strain evidence="5">ATCC 482 / DSM 20109 / BCRC 11376 / JCM 18109 / NBRC 3775 / NCIMB 8073 / NRS 134</strain>
    </source>
</reference>
<feature type="short sequence motif" description="HXTX 2" evidence="2">
    <location>
        <begin position="128"/>
        <end position="131"/>
    </location>
</feature>
<dbReference type="GO" id="GO:0016874">
    <property type="term" value="F:ligase activity"/>
    <property type="evidence" value="ECO:0007669"/>
    <property type="project" value="UniProtKB-KW"/>
</dbReference>
<evidence type="ECO:0000313" key="4">
    <source>
        <dbReference type="EMBL" id="ADG74526.1"/>
    </source>
</evidence>
<comment type="similarity">
    <text evidence="2">Belongs to the 2H phosphoesterase superfamily. ThpR family.</text>
</comment>
<evidence type="ECO:0000313" key="5">
    <source>
        <dbReference type="Proteomes" id="UP000000849"/>
    </source>
</evidence>
<dbReference type="EC" id="3.1.4.58" evidence="2"/>
<dbReference type="Gene3D" id="3.90.1140.10">
    <property type="entry name" value="Cyclic phosphodiesterase"/>
    <property type="match status" value="1"/>
</dbReference>
<name>D5UDW8_CELFN</name>
<evidence type="ECO:0000256" key="2">
    <source>
        <dbReference type="HAMAP-Rule" id="MF_01940"/>
    </source>
</evidence>